<evidence type="ECO:0000259" key="13">
    <source>
        <dbReference type="Pfam" id="PF01433"/>
    </source>
</evidence>
<evidence type="ECO:0000256" key="7">
    <source>
        <dbReference type="ARBA" id="ARBA00023049"/>
    </source>
</evidence>
<dbReference type="GO" id="GO:0005615">
    <property type="term" value="C:extracellular space"/>
    <property type="evidence" value="ECO:0007669"/>
    <property type="project" value="TreeGrafter"/>
</dbReference>
<feature type="region of interest" description="Disordered" evidence="12">
    <location>
        <begin position="1"/>
        <end position="20"/>
    </location>
</feature>
<dbReference type="SUPFAM" id="SSF55486">
    <property type="entry name" value="Metalloproteases ('zincins'), catalytic domain"/>
    <property type="match status" value="1"/>
</dbReference>
<dbReference type="SUPFAM" id="SSF63737">
    <property type="entry name" value="Leukotriene A4 hydrolase N-terminal domain"/>
    <property type="match status" value="1"/>
</dbReference>
<keyword evidence="6 9" id="KW-0862">Zinc</keyword>
<dbReference type="Proteomes" id="UP000046393">
    <property type="component" value="Unplaced"/>
</dbReference>
<organism evidence="16 17">
    <name type="scientific">Syphacia muris</name>
    <dbReference type="NCBI Taxonomy" id="451379"/>
    <lineage>
        <taxon>Eukaryota</taxon>
        <taxon>Metazoa</taxon>
        <taxon>Ecdysozoa</taxon>
        <taxon>Nematoda</taxon>
        <taxon>Chromadorea</taxon>
        <taxon>Rhabditida</taxon>
        <taxon>Spirurina</taxon>
        <taxon>Oxyuridomorpha</taxon>
        <taxon>Oxyuroidea</taxon>
        <taxon>Oxyuridae</taxon>
        <taxon>Syphacia</taxon>
    </lineage>
</organism>
<dbReference type="GO" id="GO:0016020">
    <property type="term" value="C:membrane"/>
    <property type="evidence" value="ECO:0007669"/>
    <property type="project" value="TreeGrafter"/>
</dbReference>
<evidence type="ECO:0000256" key="6">
    <source>
        <dbReference type="ARBA" id="ARBA00022833"/>
    </source>
</evidence>
<dbReference type="InterPro" id="IPR050344">
    <property type="entry name" value="Peptidase_M1_aminopeptidases"/>
</dbReference>
<dbReference type="GO" id="GO:0042277">
    <property type="term" value="F:peptide binding"/>
    <property type="evidence" value="ECO:0007669"/>
    <property type="project" value="TreeGrafter"/>
</dbReference>
<name>A0A0N5AI81_9BILA</name>
<dbReference type="InterPro" id="IPR001930">
    <property type="entry name" value="Peptidase_M1"/>
</dbReference>
<feature type="binding site" evidence="9">
    <location>
        <position position="322"/>
    </location>
    <ligand>
        <name>Zn(2+)</name>
        <dbReference type="ChEBI" id="CHEBI:29105"/>
        <note>catalytic</note>
    </ligand>
</feature>
<dbReference type="InterPro" id="IPR027268">
    <property type="entry name" value="Peptidase_M4/M1_CTD_sf"/>
</dbReference>
<feature type="domain" description="ERAP1-like C-terminal" evidence="14">
    <location>
        <begin position="513"/>
        <end position="738"/>
    </location>
</feature>
<dbReference type="CDD" id="cd09601">
    <property type="entry name" value="M1_APN-Q_like"/>
    <property type="match status" value="1"/>
</dbReference>
<dbReference type="FunFam" id="1.10.390.10:FF:000006">
    <property type="entry name" value="Puromycin-sensitive aminopeptidase"/>
    <property type="match status" value="1"/>
</dbReference>
<keyword evidence="2 11" id="KW-0031">Aminopeptidase</keyword>
<keyword evidence="5 11" id="KW-0378">Hydrolase</keyword>
<keyword evidence="4 9" id="KW-0479">Metal-binding</keyword>
<comment type="similarity">
    <text evidence="1 11">Belongs to the peptidase M1 family.</text>
</comment>
<dbReference type="Gene3D" id="1.10.390.10">
    <property type="entry name" value="Neutral Protease Domain 2"/>
    <property type="match status" value="1"/>
</dbReference>
<evidence type="ECO:0000259" key="14">
    <source>
        <dbReference type="Pfam" id="PF11838"/>
    </source>
</evidence>
<reference evidence="17" key="1">
    <citation type="submission" date="2017-02" db="UniProtKB">
        <authorList>
            <consortium name="WormBaseParasite"/>
        </authorList>
    </citation>
    <scope>IDENTIFICATION</scope>
</reference>
<evidence type="ECO:0000313" key="17">
    <source>
        <dbReference type="WBParaSite" id="SMUV_0000411601-mRNA-1"/>
    </source>
</evidence>
<dbReference type="Pfam" id="PF01433">
    <property type="entry name" value="Peptidase_M1"/>
    <property type="match status" value="1"/>
</dbReference>
<dbReference type="Gene3D" id="2.60.40.1730">
    <property type="entry name" value="tricorn interacting facor f3 domain"/>
    <property type="match status" value="2"/>
</dbReference>
<dbReference type="InterPro" id="IPR045357">
    <property type="entry name" value="Aminopeptidase_N-like_N"/>
</dbReference>
<evidence type="ECO:0000259" key="15">
    <source>
        <dbReference type="Pfam" id="PF17900"/>
    </source>
</evidence>
<keyword evidence="3 11" id="KW-0645">Protease</keyword>
<comment type="cofactor">
    <cofactor evidence="9 11">
        <name>Zn(2+)</name>
        <dbReference type="ChEBI" id="CHEBI:29105"/>
    </cofactor>
    <text evidence="9 11">Binds 1 zinc ion per subunit.</text>
</comment>
<accession>A0A0N5AI81</accession>
<sequence length="778" mass="90409">GSPEFVQDEAADSESVTPQTQEKLVTVADLAASNDEVSSKNEQDSKQENCDPNFPWQNIRLPEFVRPTSYLLQLHPNLTSLTFSGIVVIKLDVSLQYCIIFVYSNRTEAKLNLKLALLRFIVQQNLLCFMHRRRLMRRHVSAVTQFEPTNARKMLPCFDEPSFKATFEISAIRDSKHTVLSNMHLLKSTTLDNGLVLDRFEKSVKMSTYLLAIAVLNDFKDVHKMTSDTKKPIRVSLYAPSESMTNKTVFGLNVAVEALEFYEKFFGIPYALEKEDLLALNDFAEGAMENWGLTTFRDVMLLYDPEGSTTKSKEGVALVVCHELAHQWFGNLVTMKWWNDLWLNEGFAMHMEYRCVDEIYPKWKVMDEFYLDNFEPSMLMDAFDTSHAVSTQVYDPAQIGSLFDAISYHKAASIIRMIAALDDEKKFQQALRKYLRKYAYGNAESGDLWQVINELYYNTLNNFFNEAGYIDIHNQSRFLFLEEARKENHHDEYWPIPVYYKTMRISIKKNAKWIIANVQAKGYYRVFYNQQNYKAIIQQLNKKHTVGDIIVITGSNNVMDMIAYAENGNEIDRLPWSIIINHLNYYDTLTYESLIYDQFQRSEHSERLMQIEVLSFACKIGISDCKVQAKKLVPVDLRPLILEQGVKLGTKADWEYVLEKYMNVKIPSIKFILLGALMATTDQRLINRSLDMCLNSSIIKPNISPKALSLLAQNRYAQQYTWRFFQMHFNEFKKLGSSKQKVEQALDSIRVNIQWRRLNEAALGRWLQRYYEKQISLN</sequence>
<dbReference type="EC" id="3.4.11.-" evidence="11"/>
<protein>
    <recommendedName>
        <fullName evidence="11">Aminopeptidase</fullName>
        <ecNumber evidence="11">3.4.11.-</ecNumber>
    </recommendedName>
</protein>
<dbReference type="STRING" id="451379.A0A0N5AI81"/>
<evidence type="ECO:0000256" key="4">
    <source>
        <dbReference type="ARBA" id="ARBA00022723"/>
    </source>
</evidence>
<feature type="binding site" evidence="9">
    <location>
        <position position="326"/>
    </location>
    <ligand>
        <name>Zn(2+)</name>
        <dbReference type="ChEBI" id="CHEBI:29105"/>
        <note>catalytic</note>
    </ligand>
</feature>
<dbReference type="Gene3D" id="1.25.50.20">
    <property type="match status" value="1"/>
</dbReference>
<dbReference type="GO" id="GO:0043171">
    <property type="term" value="P:peptide catabolic process"/>
    <property type="evidence" value="ECO:0007669"/>
    <property type="project" value="TreeGrafter"/>
</dbReference>
<proteinExistence type="inferred from homology"/>
<dbReference type="GO" id="GO:0070006">
    <property type="term" value="F:metalloaminopeptidase activity"/>
    <property type="evidence" value="ECO:0007669"/>
    <property type="project" value="TreeGrafter"/>
</dbReference>
<feature type="domain" description="Peptidase M1 membrane alanine aminopeptidase" evidence="13">
    <location>
        <begin position="250"/>
        <end position="465"/>
    </location>
</feature>
<dbReference type="WBParaSite" id="SMUV_0000411601-mRNA-1">
    <property type="protein sequence ID" value="SMUV_0000411601-mRNA-1"/>
    <property type="gene ID" value="SMUV_0000411601"/>
</dbReference>
<dbReference type="Pfam" id="PF17900">
    <property type="entry name" value="Peptidase_M1_N"/>
    <property type="match status" value="1"/>
</dbReference>
<dbReference type="Pfam" id="PF11838">
    <property type="entry name" value="ERAP1_C"/>
    <property type="match status" value="1"/>
</dbReference>
<feature type="compositionally biased region" description="Acidic residues" evidence="12">
    <location>
        <begin position="1"/>
        <end position="12"/>
    </location>
</feature>
<feature type="binding site" evidence="9">
    <location>
        <position position="345"/>
    </location>
    <ligand>
        <name>Zn(2+)</name>
        <dbReference type="ChEBI" id="CHEBI:29105"/>
        <note>catalytic</note>
    </ligand>
</feature>
<evidence type="ECO:0000313" key="16">
    <source>
        <dbReference type="Proteomes" id="UP000046393"/>
    </source>
</evidence>
<evidence type="ECO:0000256" key="11">
    <source>
        <dbReference type="RuleBase" id="RU364040"/>
    </source>
</evidence>
<keyword evidence="7 11" id="KW-0482">Metalloprotease</keyword>
<dbReference type="PRINTS" id="PR00756">
    <property type="entry name" value="ALADIPTASE"/>
</dbReference>
<evidence type="ECO:0000256" key="5">
    <source>
        <dbReference type="ARBA" id="ARBA00022801"/>
    </source>
</evidence>
<dbReference type="GO" id="GO:0006508">
    <property type="term" value="P:proteolysis"/>
    <property type="evidence" value="ECO:0007669"/>
    <property type="project" value="UniProtKB-KW"/>
</dbReference>
<dbReference type="InterPro" id="IPR024571">
    <property type="entry name" value="ERAP1-like_C_dom"/>
</dbReference>
<evidence type="ECO:0000256" key="10">
    <source>
        <dbReference type="PIRSR" id="PIRSR634016-4"/>
    </source>
</evidence>
<evidence type="ECO:0000256" key="3">
    <source>
        <dbReference type="ARBA" id="ARBA00022670"/>
    </source>
</evidence>
<dbReference type="InterPro" id="IPR034016">
    <property type="entry name" value="M1_APN-typ"/>
</dbReference>
<evidence type="ECO:0000256" key="2">
    <source>
        <dbReference type="ARBA" id="ARBA00022438"/>
    </source>
</evidence>
<dbReference type="GO" id="GO:0008270">
    <property type="term" value="F:zinc ion binding"/>
    <property type="evidence" value="ECO:0007669"/>
    <property type="project" value="UniProtKB-UniRule"/>
</dbReference>
<dbReference type="PANTHER" id="PTHR11533:SF299">
    <property type="entry name" value="AMINOPEPTIDASE"/>
    <property type="match status" value="1"/>
</dbReference>
<dbReference type="PANTHER" id="PTHR11533">
    <property type="entry name" value="PROTEASE M1 ZINC METALLOPROTEASE"/>
    <property type="match status" value="1"/>
</dbReference>
<evidence type="ECO:0000256" key="9">
    <source>
        <dbReference type="PIRSR" id="PIRSR634016-3"/>
    </source>
</evidence>
<dbReference type="InterPro" id="IPR042097">
    <property type="entry name" value="Aminopeptidase_N-like_N_sf"/>
</dbReference>
<keyword evidence="16" id="KW-1185">Reference proteome</keyword>
<feature type="active site" description="Proton acceptor" evidence="8">
    <location>
        <position position="323"/>
    </location>
</feature>
<feature type="domain" description="Aminopeptidase N-like N-terminal" evidence="15">
    <location>
        <begin position="139"/>
        <end position="210"/>
    </location>
</feature>
<evidence type="ECO:0000256" key="12">
    <source>
        <dbReference type="SAM" id="MobiDB-lite"/>
    </source>
</evidence>
<evidence type="ECO:0000256" key="8">
    <source>
        <dbReference type="PIRSR" id="PIRSR634016-1"/>
    </source>
</evidence>
<dbReference type="GO" id="GO:0005737">
    <property type="term" value="C:cytoplasm"/>
    <property type="evidence" value="ECO:0007669"/>
    <property type="project" value="TreeGrafter"/>
</dbReference>
<dbReference type="AlphaFoldDB" id="A0A0N5AI81"/>
<dbReference type="InterPro" id="IPR014782">
    <property type="entry name" value="Peptidase_M1_dom"/>
</dbReference>
<feature type="site" description="Transition state stabilizer" evidence="10">
    <location>
        <position position="408"/>
    </location>
</feature>
<evidence type="ECO:0000256" key="1">
    <source>
        <dbReference type="ARBA" id="ARBA00010136"/>
    </source>
</evidence>